<name>A0A9W4XCJ8_9ASCO</name>
<dbReference type="EMBL" id="CANTUO010000001">
    <property type="protein sequence ID" value="CAI5757280.1"/>
    <property type="molecule type" value="Genomic_DNA"/>
</dbReference>
<evidence type="ECO:0000256" key="2">
    <source>
        <dbReference type="ARBA" id="ARBA00022857"/>
    </source>
</evidence>
<dbReference type="Pfam" id="PF00106">
    <property type="entry name" value="adh_short"/>
    <property type="match status" value="1"/>
</dbReference>
<keyword evidence="6" id="KW-1185">Reference proteome</keyword>
<dbReference type="InterPro" id="IPR002347">
    <property type="entry name" value="SDR_fam"/>
</dbReference>
<dbReference type="PRINTS" id="PR00080">
    <property type="entry name" value="SDRFAMILY"/>
</dbReference>
<dbReference type="PANTHER" id="PTHR43618">
    <property type="entry name" value="7-ALPHA-HYDROXYSTEROID DEHYDROGENASE"/>
    <property type="match status" value="1"/>
</dbReference>
<comment type="similarity">
    <text evidence="1 4">Belongs to the short-chain dehydrogenases/reductases (SDR) family.</text>
</comment>
<evidence type="ECO:0000313" key="5">
    <source>
        <dbReference type="EMBL" id="CAI5757280.1"/>
    </source>
</evidence>
<dbReference type="PROSITE" id="PS00061">
    <property type="entry name" value="ADH_SHORT"/>
    <property type="match status" value="1"/>
</dbReference>
<organism evidence="5 6">
    <name type="scientific">Candida verbasci</name>
    <dbReference type="NCBI Taxonomy" id="1227364"/>
    <lineage>
        <taxon>Eukaryota</taxon>
        <taxon>Fungi</taxon>
        <taxon>Dikarya</taxon>
        <taxon>Ascomycota</taxon>
        <taxon>Saccharomycotina</taxon>
        <taxon>Pichiomycetes</taxon>
        <taxon>Debaryomycetaceae</taxon>
        <taxon>Candida/Lodderomyces clade</taxon>
        <taxon>Candida</taxon>
    </lineage>
</organism>
<dbReference type="InterPro" id="IPR020904">
    <property type="entry name" value="Sc_DH/Rdtase_CS"/>
</dbReference>
<dbReference type="Gene3D" id="3.40.50.720">
    <property type="entry name" value="NAD(P)-binding Rossmann-like Domain"/>
    <property type="match status" value="1"/>
</dbReference>
<dbReference type="AlphaFoldDB" id="A0A9W4XCJ8"/>
<dbReference type="InterPro" id="IPR036291">
    <property type="entry name" value="NAD(P)-bd_dom_sf"/>
</dbReference>
<gene>
    <name evidence="5" type="ORF">CANVERA_P1797</name>
</gene>
<dbReference type="FunFam" id="3.40.50.720:FF:000084">
    <property type="entry name" value="Short-chain dehydrogenase reductase"/>
    <property type="match status" value="1"/>
</dbReference>
<evidence type="ECO:0000256" key="4">
    <source>
        <dbReference type="RuleBase" id="RU000363"/>
    </source>
</evidence>
<dbReference type="GO" id="GO:0016491">
    <property type="term" value="F:oxidoreductase activity"/>
    <property type="evidence" value="ECO:0007669"/>
    <property type="project" value="UniProtKB-KW"/>
</dbReference>
<keyword evidence="2" id="KW-0521">NADP</keyword>
<evidence type="ECO:0000256" key="1">
    <source>
        <dbReference type="ARBA" id="ARBA00006484"/>
    </source>
</evidence>
<protein>
    <submittedName>
        <fullName evidence="5">Uncharacterized protein</fullName>
    </submittedName>
</protein>
<dbReference type="SUPFAM" id="SSF51735">
    <property type="entry name" value="NAD(P)-binding Rossmann-fold domains"/>
    <property type="match status" value="1"/>
</dbReference>
<evidence type="ECO:0000313" key="6">
    <source>
        <dbReference type="Proteomes" id="UP001152885"/>
    </source>
</evidence>
<accession>A0A9W4XCJ8</accession>
<comment type="caution">
    <text evidence="5">The sequence shown here is derived from an EMBL/GenBank/DDBJ whole genome shotgun (WGS) entry which is preliminary data.</text>
</comment>
<proteinExistence type="inferred from homology"/>
<evidence type="ECO:0000256" key="3">
    <source>
        <dbReference type="ARBA" id="ARBA00023002"/>
    </source>
</evidence>
<sequence length="252" mass="27378">MIDLKGKNALVTGGSAGIGASISTQLAQEGVNLVINYAHSKERAEKLAKELSEKYKIKAFAVQFDIFDTANLYKLVDQTVELLGGIDILISNAGYTKIIPYSDLESLDIELWDKTFSANVKAHFFLFKAAKTYFDKNKQGGCFITTSSIAGRKVAGSSMPYSVSKAALIQLTKFLAKTQSNNKIRIHTVAPGLVLTPDWGANFPQKTIDKMTNDSPIKQTTDVDEVASQFVYLCKLSTSTGTVTGHDAGLHL</sequence>
<keyword evidence="3" id="KW-0560">Oxidoreductase</keyword>
<dbReference type="Proteomes" id="UP001152885">
    <property type="component" value="Unassembled WGS sequence"/>
</dbReference>
<dbReference type="PANTHER" id="PTHR43618:SF2">
    <property type="entry name" value="CHAIN DEHYDROGENASE, PUTATIVE (AFU_ORTHOLOGUE AFUA_6G06930)-RELATED"/>
    <property type="match status" value="1"/>
</dbReference>
<dbReference type="OrthoDB" id="47007at2759"/>
<dbReference type="PRINTS" id="PR00081">
    <property type="entry name" value="GDHRDH"/>
</dbReference>
<reference evidence="5" key="1">
    <citation type="submission" date="2022-12" db="EMBL/GenBank/DDBJ databases">
        <authorList>
            <person name="Brejova B."/>
        </authorList>
    </citation>
    <scope>NUCLEOTIDE SEQUENCE</scope>
</reference>
<dbReference type="InterPro" id="IPR052178">
    <property type="entry name" value="Sec_Metab_Biosynth_SDR"/>
</dbReference>